<dbReference type="EMBL" id="MCGE01000012">
    <property type="protein sequence ID" value="ORZ15601.1"/>
    <property type="molecule type" value="Genomic_DNA"/>
</dbReference>
<feature type="transmembrane region" description="Helical" evidence="5">
    <location>
        <begin position="67"/>
        <end position="86"/>
    </location>
</feature>
<dbReference type="InterPro" id="IPR004712">
    <property type="entry name" value="Na+/H+_antiporter_fungi"/>
</dbReference>
<keyword evidence="4 5" id="KW-0472">Membrane</keyword>
<keyword evidence="2 5" id="KW-0812">Transmembrane</keyword>
<feature type="transmembrane region" description="Helical" evidence="5">
    <location>
        <begin position="6"/>
        <end position="26"/>
    </location>
</feature>
<evidence type="ECO:0000256" key="5">
    <source>
        <dbReference type="SAM" id="Phobius"/>
    </source>
</evidence>
<evidence type="ECO:0000259" key="6">
    <source>
        <dbReference type="Pfam" id="PF00999"/>
    </source>
</evidence>
<proteinExistence type="predicted"/>
<accession>A0A1X2IFQ6</accession>
<feature type="transmembrane region" description="Helical" evidence="5">
    <location>
        <begin position="459"/>
        <end position="477"/>
    </location>
</feature>
<dbReference type="Pfam" id="PF00999">
    <property type="entry name" value="Na_H_Exchanger"/>
    <property type="match status" value="1"/>
</dbReference>
<dbReference type="PANTHER" id="PTHR31382:SF1">
    <property type="entry name" value="SODIUM ION_PROTON EXCHANGER (EUROFUNG)"/>
    <property type="match status" value="1"/>
</dbReference>
<comment type="caution">
    <text evidence="7">The sequence shown here is derived from an EMBL/GenBank/DDBJ whole genome shotgun (WGS) entry which is preliminary data.</text>
</comment>
<evidence type="ECO:0000256" key="2">
    <source>
        <dbReference type="ARBA" id="ARBA00022692"/>
    </source>
</evidence>
<dbReference type="GO" id="GO:0036376">
    <property type="term" value="P:sodium ion export across plasma membrane"/>
    <property type="evidence" value="ECO:0007669"/>
    <property type="project" value="InterPro"/>
</dbReference>
<evidence type="ECO:0000313" key="8">
    <source>
        <dbReference type="Proteomes" id="UP000193560"/>
    </source>
</evidence>
<organism evidence="7 8">
    <name type="scientific">Absidia repens</name>
    <dbReference type="NCBI Taxonomy" id="90262"/>
    <lineage>
        <taxon>Eukaryota</taxon>
        <taxon>Fungi</taxon>
        <taxon>Fungi incertae sedis</taxon>
        <taxon>Mucoromycota</taxon>
        <taxon>Mucoromycotina</taxon>
        <taxon>Mucoromycetes</taxon>
        <taxon>Mucorales</taxon>
        <taxon>Cunninghamellaceae</taxon>
        <taxon>Absidia</taxon>
    </lineage>
</organism>
<sequence>MVLGDIVSIISFALGGFILIFGLYSLVIKEKLCVSEAFVALLFGILLGPVCLSIIDTNDWEHKNIFTGQFSRIVIAIQVMAAGIQLPKTYIYTELRSLLLFLGPVMIWMWLISAFCVKSIFPYLSYVETLIIASCFTPTDPVLSNSILQGQFAEKHVPVTIRNILSAESGANDGLGYPFLFLALYWCKYSPEIAIQRWTLSIMVYDIGFAVFLGAGFGYSAKLLLKSAKKKNTIDQGSFFAFTITFTFFLMGLTAIFGCDDLLACFVAGCTLVWDDWFKTEIKDTHIMEVVDLLLNLSIFVYIGATIPWSAFTDADLGMGWSKLLTLAILVVIFRRLPIVIALYPYMPAIKGFRQALFTGFFGPIGIGSVFYYSVAVQAIPLLFGQQSDGDINHLVLDMIEPIIYFMVITSIVVHGNSITIYHLGTLACKRLSKTKVTCGRYVSGLLPFTVCIRIENEIFANGGILYLLLFWCEIYLRKRLLTMDR</sequence>
<dbReference type="GO" id="GO:0120029">
    <property type="term" value="P:proton export across plasma membrane"/>
    <property type="evidence" value="ECO:0007669"/>
    <property type="project" value="InterPro"/>
</dbReference>
<feature type="transmembrane region" description="Helical" evidence="5">
    <location>
        <begin position="237"/>
        <end position="256"/>
    </location>
</feature>
<dbReference type="PANTHER" id="PTHR31382">
    <property type="entry name" value="NA(+)/H(+) ANTIPORTER"/>
    <property type="match status" value="1"/>
</dbReference>
<feature type="transmembrane region" description="Helical" evidence="5">
    <location>
        <begin position="290"/>
        <end position="312"/>
    </location>
</feature>
<dbReference type="GO" id="GO:0042391">
    <property type="term" value="P:regulation of membrane potential"/>
    <property type="evidence" value="ECO:0007669"/>
    <property type="project" value="InterPro"/>
</dbReference>
<comment type="subcellular location">
    <subcellularLocation>
        <location evidence="1">Membrane</location>
        <topology evidence="1">Multi-pass membrane protein</topology>
    </subcellularLocation>
</comment>
<dbReference type="Proteomes" id="UP000193560">
    <property type="component" value="Unassembled WGS sequence"/>
</dbReference>
<feature type="transmembrane region" description="Helical" evidence="5">
    <location>
        <begin position="98"/>
        <end position="121"/>
    </location>
</feature>
<name>A0A1X2IFQ6_9FUNG</name>
<dbReference type="AlphaFoldDB" id="A0A1X2IFQ6"/>
<dbReference type="GO" id="GO:0005886">
    <property type="term" value="C:plasma membrane"/>
    <property type="evidence" value="ECO:0007669"/>
    <property type="project" value="InterPro"/>
</dbReference>
<gene>
    <name evidence="7" type="ORF">BCR42DRAFT_465851</name>
</gene>
<dbReference type="InterPro" id="IPR038770">
    <property type="entry name" value="Na+/solute_symporter_sf"/>
</dbReference>
<feature type="domain" description="Cation/H+ exchanger transmembrane" evidence="6">
    <location>
        <begin position="21"/>
        <end position="421"/>
    </location>
</feature>
<evidence type="ECO:0000256" key="1">
    <source>
        <dbReference type="ARBA" id="ARBA00004141"/>
    </source>
</evidence>
<evidence type="ECO:0000313" key="7">
    <source>
        <dbReference type="EMBL" id="ORZ15601.1"/>
    </source>
</evidence>
<feature type="transmembrane region" description="Helical" evidence="5">
    <location>
        <begin position="324"/>
        <end position="344"/>
    </location>
</feature>
<dbReference type="GO" id="GO:0015385">
    <property type="term" value="F:sodium:proton antiporter activity"/>
    <property type="evidence" value="ECO:0007669"/>
    <property type="project" value="InterPro"/>
</dbReference>
<evidence type="ECO:0000256" key="4">
    <source>
        <dbReference type="ARBA" id="ARBA00023136"/>
    </source>
</evidence>
<feature type="transmembrane region" description="Helical" evidence="5">
    <location>
        <begin position="403"/>
        <end position="425"/>
    </location>
</feature>
<evidence type="ECO:0000256" key="3">
    <source>
        <dbReference type="ARBA" id="ARBA00022989"/>
    </source>
</evidence>
<dbReference type="STRING" id="90262.A0A1X2IFQ6"/>
<dbReference type="Gene3D" id="1.20.1530.20">
    <property type="match status" value="1"/>
</dbReference>
<feature type="transmembrane region" description="Helical" evidence="5">
    <location>
        <begin position="207"/>
        <end position="225"/>
    </location>
</feature>
<feature type="transmembrane region" description="Helical" evidence="5">
    <location>
        <begin position="356"/>
        <end position="383"/>
    </location>
</feature>
<keyword evidence="3 5" id="KW-1133">Transmembrane helix</keyword>
<dbReference type="OrthoDB" id="2190219at2759"/>
<feature type="transmembrane region" description="Helical" evidence="5">
    <location>
        <begin position="38"/>
        <end position="55"/>
    </location>
</feature>
<dbReference type="InterPro" id="IPR006153">
    <property type="entry name" value="Cation/H_exchanger_TM"/>
</dbReference>
<keyword evidence="8" id="KW-1185">Reference proteome</keyword>
<protein>
    <submittedName>
        <fullName evidence="7">Cation/H+ exchanger</fullName>
    </submittedName>
</protein>
<reference evidence="7 8" key="1">
    <citation type="submission" date="2016-07" db="EMBL/GenBank/DDBJ databases">
        <title>Pervasive Adenine N6-methylation of Active Genes in Fungi.</title>
        <authorList>
            <consortium name="DOE Joint Genome Institute"/>
            <person name="Mondo S.J."/>
            <person name="Dannebaum R.O."/>
            <person name="Kuo R.C."/>
            <person name="Labutti K."/>
            <person name="Haridas S."/>
            <person name="Kuo A."/>
            <person name="Salamov A."/>
            <person name="Ahrendt S.R."/>
            <person name="Lipzen A."/>
            <person name="Sullivan W."/>
            <person name="Andreopoulos W.B."/>
            <person name="Clum A."/>
            <person name="Lindquist E."/>
            <person name="Daum C."/>
            <person name="Ramamoorthy G.K."/>
            <person name="Gryganskyi A."/>
            <person name="Culley D."/>
            <person name="Magnuson J.K."/>
            <person name="James T.Y."/>
            <person name="O'Malley M.A."/>
            <person name="Stajich J.E."/>
            <person name="Spatafora J.W."/>
            <person name="Visel A."/>
            <person name="Grigoriev I.V."/>
        </authorList>
    </citation>
    <scope>NUCLEOTIDE SEQUENCE [LARGE SCALE GENOMIC DNA]</scope>
    <source>
        <strain evidence="7 8">NRRL 1336</strain>
    </source>
</reference>